<proteinExistence type="predicted"/>
<organism evidence="1 2">
    <name type="scientific">Candidatus Jettenia caeni</name>
    <dbReference type="NCBI Taxonomy" id="247490"/>
    <lineage>
        <taxon>Bacteria</taxon>
        <taxon>Pseudomonadati</taxon>
        <taxon>Planctomycetota</taxon>
        <taxon>Candidatus Brocadiia</taxon>
        <taxon>Candidatus Brocadiales</taxon>
        <taxon>Candidatus Brocadiaceae</taxon>
        <taxon>Candidatus Jettenia</taxon>
    </lineage>
</organism>
<reference evidence="1 2" key="1">
    <citation type="journal article" date="2012" name="FEBS Lett.">
        <title>Anammox organism KSU-1 expresses a NirK-type copper-containing nitrite reductase instead of a NirS-type with cytochrome cd1.</title>
        <authorList>
            <person name="Hira D."/>
            <person name="Toh H."/>
            <person name="Migita C.T."/>
            <person name="Okubo H."/>
            <person name="Nishiyama T."/>
            <person name="Hattori M."/>
            <person name="Furukawa K."/>
            <person name="Fujii T."/>
        </authorList>
    </citation>
    <scope>NUCLEOTIDE SEQUENCE [LARGE SCALE GENOMIC DNA]</scope>
</reference>
<evidence type="ECO:0000313" key="1">
    <source>
        <dbReference type="EMBL" id="GAB63401.1"/>
    </source>
</evidence>
<sequence>MHLQNPESVPLQSCVSEIISLVNIDHDTGEHVVYKTPSLPYAVGFQSLITIKVLPANP</sequence>
<keyword evidence="2" id="KW-1185">Reference proteome</keyword>
<dbReference type="EMBL" id="BAFH01000004">
    <property type="protein sequence ID" value="GAB63401.1"/>
    <property type="molecule type" value="Genomic_DNA"/>
</dbReference>
<accession>I3INV6</accession>
<name>I3INV6_9BACT</name>
<evidence type="ECO:0000313" key="2">
    <source>
        <dbReference type="Proteomes" id="UP000002985"/>
    </source>
</evidence>
<comment type="caution">
    <text evidence="1">The sequence shown here is derived from an EMBL/GenBank/DDBJ whole genome shotgun (WGS) entry which is preliminary data.</text>
</comment>
<gene>
    <name evidence="1" type="ORF">KSU1_D0092</name>
</gene>
<dbReference type="Proteomes" id="UP000002985">
    <property type="component" value="Unassembled WGS sequence"/>
</dbReference>
<protein>
    <submittedName>
        <fullName evidence="1">Uncharacterized protein</fullName>
    </submittedName>
</protein>
<dbReference type="AlphaFoldDB" id="I3INV6"/>